<evidence type="ECO:0000256" key="1">
    <source>
        <dbReference type="SAM" id="MobiDB-lite"/>
    </source>
</evidence>
<proteinExistence type="predicted"/>
<feature type="region of interest" description="Disordered" evidence="1">
    <location>
        <begin position="174"/>
        <end position="197"/>
    </location>
</feature>
<reference evidence="2" key="1">
    <citation type="submission" date="2016-10" db="EMBL/GenBank/DDBJ databases">
        <title>Sequence of Gallionella enrichment culture.</title>
        <authorList>
            <person name="Poehlein A."/>
            <person name="Muehling M."/>
            <person name="Daniel R."/>
        </authorList>
    </citation>
    <scope>NUCLEOTIDE SEQUENCE</scope>
</reference>
<name>A0A1J5QVU2_9ZZZZ</name>
<feature type="compositionally biased region" description="Basic and acidic residues" evidence="1">
    <location>
        <begin position="363"/>
        <end position="392"/>
    </location>
</feature>
<dbReference type="EMBL" id="MLJW01001123">
    <property type="protein sequence ID" value="OIQ80013.1"/>
    <property type="molecule type" value="Genomic_DNA"/>
</dbReference>
<accession>A0A1J5QVU2</accession>
<protein>
    <submittedName>
        <fullName evidence="2">Uncharacterized protein</fullName>
    </submittedName>
</protein>
<evidence type="ECO:0000313" key="2">
    <source>
        <dbReference type="EMBL" id="OIQ80013.1"/>
    </source>
</evidence>
<organism evidence="2">
    <name type="scientific">mine drainage metagenome</name>
    <dbReference type="NCBI Taxonomy" id="410659"/>
    <lineage>
        <taxon>unclassified sequences</taxon>
        <taxon>metagenomes</taxon>
        <taxon>ecological metagenomes</taxon>
    </lineage>
</organism>
<gene>
    <name evidence="2" type="ORF">GALL_382470</name>
</gene>
<comment type="caution">
    <text evidence="2">The sequence shown here is derived from an EMBL/GenBank/DDBJ whole genome shotgun (WGS) entry which is preliminary data.</text>
</comment>
<dbReference type="AlphaFoldDB" id="A0A1J5QVU2"/>
<sequence length="416" mass="46473">MRARASGLDRRVQRQHIGLIRDLVDDADAFGDRGHVGHRLLHRGTAFARLLRGALRDAGGQARVVGVVLHRRGAALQRGRGLLDRRGLFGRGLRQRLRRSGDLRGRRRQFVDDAVDRSDGLCQLGDHRARGVEHAAGGAVAHLDAQRQITRCDPPQHFGGIRRLAAELAEQGLREQPGHSRGREQRQHAEQQPPDPCQRVVVPCRRVGGTNARLLLRGHLLQLGADPRRRRSVILGERRDRLHEQVLRHQRDRFVLRPGQRIDALRQQLQRAIASAQLVQFAQISLDARALLAQRACRRRVPFALEQAGVQGVGGGLDADLHIRQQPALTHLVGDDLVHVGVDAPHLHGAVCGEHQHQHRHHAETEQQPRTHAQSIEHRLFRPRRIKSDPRRAACGAGARARSTRRRLCVGAVTAS</sequence>
<feature type="compositionally biased region" description="Basic and acidic residues" evidence="1">
    <location>
        <begin position="174"/>
        <end position="189"/>
    </location>
</feature>
<feature type="region of interest" description="Disordered" evidence="1">
    <location>
        <begin position="354"/>
        <end position="400"/>
    </location>
</feature>